<evidence type="ECO:0000256" key="3">
    <source>
        <dbReference type="ARBA" id="ARBA00022771"/>
    </source>
</evidence>
<dbReference type="InterPro" id="IPR052035">
    <property type="entry name" value="ZnF_BED_domain_contain"/>
</dbReference>
<dbReference type="SUPFAM" id="SSF53098">
    <property type="entry name" value="Ribonuclease H-like"/>
    <property type="match status" value="1"/>
</dbReference>
<dbReference type="PANTHER" id="PTHR46481">
    <property type="entry name" value="ZINC FINGER BED DOMAIN-CONTAINING PROTEIN 4"/>
    <property type="match status" value="1"/>
</dbReference>
<evidence type="ECO:0000256" key="7">
    <source>
        <dbReference type="ARBA" id="ARBA00023163"/>
    </source>
</evidence>
<reference evidence="12 13" key="1">
    <citation type="submission" date="2020-08" db="EMBL/GenBank/DDBJ databases">
        <title>Plant Genome Project.</title>
        <authorList>
            <person name="Zhang R.-G."/>
        </authorList>
    </citation>
    <scope>NUCLEOTIDE SEQUENCE [LARGE SCALE GENOMIC DNA]</scope>
    <source>
        <tissue evidence="12">Rhizome</tissue>
    </source>
</reference>
<feature type="region of interest" description="Disordered" evidence="9">
    <location>
        <begin position="266"/>
        <end position="288"/>
    </location>
</feature>
<evidence type="ECO:0000256" key="1">
    <source>
        <dbReference type="ARBA" id="ARBA00004123"/>
    </source>
</evidence>
<dbReference type="InterPro" id="IPR008906">
    <property type="entry name" value="HATC_C_dom"/>
</dbReference>
<dbReference type="Pfam" id="PF02892">
    <property type="entry name" value="zf-BED"/>
    <property type="match status" value="1"/>
</dbReference>
<comment type="caution">
    <text evidence="12">The sequence shown here is derived from an EMBL/GenBank/DDBJ whole genome shotgun (WGS) entry which is preliminary data.</text>
</comment>
<evidence type="ECO:0000256" key="8">
    <source>
        <dbReference type="ARBA" id="ARBA00023242"/>
    </source>
</evidence>
<dbReference type="GO" id="GO:0008270">
    <property type="term" value="F:zinc ion binding"/>
    <property type="evidence" value="ECO:0007669"/>
    <property type="project" value="UniProtKB-KW"/>
</dbReference>
<evidence type="ECO:0000256" key="4">
    <source>
        <dbReference type="ARBA" id="ARBA00022833"/>
    </source>
</evidence>
<proteinExistence type="predicted"/>
<evidence type="ECO:0000259" key="10">
    <source>
        <dbReference type="Pfam" id="PF02892"/>
    </source>
</evidence>
<keyword evidence="13" id="KW-1185">Reference proteome</keyword>
<organism evidence="12 13">
    <name type="scientific">Zingiber officinale</name>
    <name type="common">Ginger</name>
    <name type="synonym">Amomum zingiber</name>
    <dbReference type="NCBI Taxonomy" id="94328"/>
    <lineage>
        <taxon>Eukaryota</taxon>
        <taxon>Viridiplantae</taxon>
        <taxon>Streptophyta</taxon>
        <taxon>Embryophyta</taxon>
        <taxon>Tracheophyta</taxon>
        <taxon>Spermatophyta</taxon>
        <taxon>Magnoliopsida</taxon>
        <taxon>Liliopsida</taxon>
        <taxon>Zingiberales</taxon>
        <taxon>Zingiberaceae</taxon>
        <taxon>Zingiber</taxon>
    </lineage>
</organism>
<keyword evidence="4" id="KW-0862">Zinc</keyword>
<dbReference type="EMBL" id="JACMSC010000016">
    <property type="protein sequence ID" value="KAG6482782.1"/>
    <property type="molecule type" value="Genomic_DNA"/>
</dbReference>
<dbReference type="AlphaFoldDB" id="A0A8J5F9F5"/>
<dbReference type="GO" id="GO:0046983">
    <property type="term" value="F:protein dimerization activity"/>
    <property type="evidence" value="ECO:0007669"/>
    <property type="project" value="InterPro"/>
</dbReference>
<dbReference type="InterPro" id="IPR012337">
    <property type="entry name" value="RNaseH-like_sf"/>
</dbReference>
<evidence type="ECO:0000313" key="13">
    <source>
        <dbReference type="Proteomes" id="UP000734854"/>
    </source>
</evidence>
<evidence type="ECO:0000256" key="2">
    <source>
        <dbReference type="ARBA" id="ARBA00022723"/>
    </source>
</evidence>
<dbReference type="Pfam" id="PF05699">
    <property type="entry name" value="Dimer_Tnp_hAT"/>
    <property type="match status" value="1"/>
</dbReference>
<dbReference type="SMART" id="SM00614">
    <property type="entry name" value="ZnF_BED"/>
    <property type="match status" value="1"/>
</dbReference>
<keyword evidence="3" id="KW-0863">Zinc-finger</keyword>
<feature type="domain" description="BED-type" evidence="10">
    <location>
        <begin position="49"/>
        <end position="77"/>
    </location>
</feature>
<dbReference type="GO" id="GO:0003677">
    <property type="term" value="F:DNA binding"/>
    <property type="evidence" value="ECO:0007669"/>
    <property type="project" value="UniProtKB-KW"/>
</dbReference>
<dbReference type="InterPro" id="IPR003656">
    <property type="entry name" value="Znf_BED"/>
</dbReference>
<comment type="subcellular location">
    <subcellularLocation>
        <location evidence="1">Nucleus</location>
    </subcellularLocation>
</comment>
<evidence type="ECO:0000256" key="9">
    <source>
        <dbReference type="SAM" id="MobiDB-lite"/>
    </source>
</evidence>
<dbReference type="GO" id="GO:0005634">
    <property type="term" value="C:nucleus"/>
    <property type="evidence" value="ECO:0007669"/>
    <property type="project" value="UniProtKB-SubCell"/>
</dbReference>
<name>A0A8J5F9F5_ZINOF</name>
<dbReference type="SUPFAM" id="SSF57667">
    <property type="entry name" value="beta-beta-alpha zinc fingers"/>
    <property type="match status" value="1"/>
</dbReference>
<keyword evidence="2" id="KW-0479">Metal-binding</keyword>
<keyword evidence="8" id="KW-0539">Nucleus</keyword>
<dbReference type="Proteomes" id="UP000734854">
    <property type="component" value="Unassembled WGS sequence"/>
</dbReference>
<dbReference type="InterPro" id="IPR036236">
    <property type="entry name" value="Znf_C2H2_sf"/>
</dbReference>
<keyword evidence="6" id="KW-0238">DNA-binding</keyword>
<gene>
    <name evidence="12" type="ORF">ZIOFF_059421</name>
</gene>
<keyword evidence="5" id="KW-0805">Transcription regulation</keyword>
<evidence type="ECO:0000256" key="5">
    <source>
        <dbReference type="ARBA" id="ARBA00023015"/>
    </source>
</evidence>
<feature type="domain" description="HAT C-terminal dimerisation" evidence="11">
    <location>
        <begin position="193"/>
        <end position="250"/>
    </location>
</feature>
<protein>
    <recommendedName>
        <fullName evidence="14">BED-type domain-containing protein</fullName>
    </recommendedName>
</protein>
<evidence type="ECO:0000256" key="6">
    <source>
        <dbReference type="ARBA" id="ARBA00023125"/>
    </source>
</evidence>
<evidence type="ECO:0008006" key="14">
    <source>
        <dbReference type="Google" id="ProtNLM"/>
    </source>
</evidence>
<accession>A0A8J5F9F5</accession>
<dbReference type="PANTHER" id="PTHR46481:SF6">
    <property type="entry name" value="ZINC FINGER BED DOMAIN-CONTAINING PROTEIN RICESLEEPER 2-LIKE"/>
    <property type="match status" value="1"/>
</dbReference>
<keyword evidence="7" id="KW-0804">Transcription</keyword>
<sequence>MDSTSQKQTVILDDELESAKHDKGSIKRSKETSDIGVYFKKIKGVDSIDKVECIGCKKQYKCGGKQYGTSTLWRHLKIYDKLKFNDVGQMILDQDGKMRSKKINQKLSRELLACAIIRHDLPFSFVEYDGIRTWIKYINPDVACISRNTLVSDINRIYLKEKEKLKYVLTTIQNREMVAYESQTITSAGKSQLDLYLEEPKLEFAYYQDLDILEHWKNQKHRYPTLALMACDVLAIPITTVASESAFSIYKDNENNASIKTTFSKQESNTLEEDINEEKGGEGGSEEIDVDDSVDLRTVAMVYIVDLLNLRTVVPVVE</sequence>
<evidence type="ECO:0000313" key="12">
    <source>
        <dbReference type="EMBL" id="KAG6482782.1"/>
    </source>
</evidence>
<evidence type="ECO:0000259" key="11">
    <source>
        <dbReference type="Pfam" id="PF05699"/>
    </source>
</evidence>